<feature type="domain" description="Peptidoglycan O-acetylesterase N-terminal" evidence="2">
    <location>
        <begin position="103"/>
        <end position="213"/>
    </location>
</feature>
<dbReference type="Gene3D" id="3.40.50.1110">
    <property type="entry name" value="SGNH hydrolase"/>
    <property type="match status" value="1"/>
</dbReference>
<dbReference type="InterPro" id="IPR036514">
    <property type="entry name" value="SGNH_hydro_sf"/>
</dbReference>
<reference evidence="3" key="1">
    <citation type="journal article" date="2020" name="J. ISSAAS">
        <title>Lactobacilli and other gastrointestinal microbiota of Peromyscus leucopus, reservoir host for agents of Lyme disease and other zoonoses in North America.</title>
        <authorList>
            <person name="Milovic A."/>
            <person name="Bassam K."/>
            <person name="Shao H."/>
            <person name="Chatzistamou I."/>
            <person name="Tufts D.M."/>
            <person name="Diuk-Wasser M."/>
            <person name="Barbour A.G."/>
        </authorList>
    </citation>
    <scope>NUCLEOTIDE SEQUENCE</scope>
    <source>
        <strain evidence="3">LL4</strain>
    </source>
</reference>
<evidence type="ECO:0000259" key="2">
    <source>
        <dbReference type="Pfam" id="PF22753"/>
    </source>
</evidence>
<sequence>MSRIFALLICFLVPLFSLENIALKDIVKELNTPTSKPIIMPKTKKFLEQTHAWFDYQGELSALLAQKIHDKKDLKIRIFGDSHIAGDFLSHQLRGLLFESNAFGFVYPLYPAYHQNITLAYESENITLINVRKDEYADYPMGGIVAQPSKLPARIKLTPKIQLPMATLTKIIFKSPHKKEAILIQDAHDKRYKINAKRADVWQTIELNLQYPFEVQFLDEKVELGGFFIYQPKENRFVENIGINGAKSDIWRKWEERVFMQTMRLLPADLVILCYGSNDALYDNFNPQVFLKDYGDLIDKIKITNPDASILLIAPPTVVSKITPAKKTKKSKVTYKITKNFQPVKKSIHELAEQKHTLLFDMDDFMNESGGKKKWEELSLAKLDVHLLPLGYRLMADKIFYELERLK</sequence>
<dbReference type="InterPro" id="IPR055041">
    <property type="entry name" value="Ape1_N"/>
</dbReference>
<feature type="domain" description="SGNH hydrolase-type esterase" evidence="1">
    <location>
        <begin position="236"/>
        <end position="394"/>
    </location>
</feature>
<name>A0A650EMF3_9HELI</name>
<dbReference type="Pfam" id="PF13472">
    <property type="entry name" value="Lipase_GDSL_2"/>
    <property type="match status" value="1"/>
</dbReference>
<dbReference type="Gene3D" id="2.60.120.1360">
    <property type="match status" value="1"/>
</dbReference>
<gene>
    <name evidence="3" type="ORF">Helico6505_1600</name>
</gene>
<accession>A0A650EMF3</accession>
<dbReference type="SUPFAM" id="SSF52266">
    <property type="entry name" value="SGNH hydrolase"/>
    <property type="match status" value="1"/>
</dbReference>
<dbReference type="Pfam" id="PF22753">
    <property type="entry name" value="Ape1_N"/>
    <property type="match status" value="1"/>
</dbReference>
<dbReference type="PANTHER" id="PTHR30383">
    <property type="entry name" value="THIOESTERASE 1/PROTEASE 1/LYSOPHOSPHOLIPASE L1"/>
    <property type="match status" value="1"/>
</dbReference>
<dbReference type="EMBL" id="MN577568">
    <property type="protein sequence ID" value="QGT50328.1"/>
    <property type="molecule type" value="Genomic_DNA"/>
</dbReference>
<dbReference type="InterPro" id="IPR013830">
    <property type="entry name" value="SGNH_hydro"/>
</dbReference>
<organism evidence="3">
    <name type="scientific">uncultured Helicobacter sp</name>
    <dbReference type="NCBI Taxonomy" id="175537"/>
    <lineage>
        <taxon>Bacteria</taxon>
        <taxon>Pseudomonadati</taxon>
        <taxon>Campylobacterota</taxon>
        <taxon>Epsilonproteobacteria</taxon>
        <taxon>Campylobacterales</taxon>
        <taxon>Helicobacteraceae</taxon>
        <taxon>Helicobacter</taxon>
        <taxon>environmental samples</taxon>
    </lineage>
</organism>
<dbReference type="AlphaFoldDB" id="A0A650EMF3"/>
<evidence type="ECO:0000259" key="1">
    <source>
        <dbReference type="Pfam" id="PF13472"/>
    </source>
</evidence>
<dbReference type="InterPro" id="IPR051532">
    <property type="entry name" value="Ester_Hydrolysis_Enzymes"/>
</dbReference>
<evidence type="ECO:0000313" key="3">
    <source>
        <dbReference type="EMBL" id="QGT50328.1"/>
    </source>
</evidence>
<proteinExistence type="predicted"/>
<protein>
    <submittedName>
        <fullName evidence="3">Uncharacterized protein</fullName>
    </submittedName>
</protein>
<dbReference type="GO" id="GO:0016788">
    <property type="term" value="F:hydrolase activity, acting on ester bonds"/>
    <property type="evidence" value="ECO:0007669"/>
    <property type="project" value="UniProtKB-ARBA"/>
</dbReference>